<keyword evidence="3" id="KW-0515">Mutator protein</keyword>
<sequence length="135" mass="14757">MEPVVIVGAALVRDHAVLAQQRAYPADMAGRWELPGGRVEPGETEREALRRECVEELGVEVVVHGRLGEDVPLSPGTVLRVFTATLVSASARPRAVEHSALRWVDAAGLAELDWLPADRVLVPELRRLLRTANAR</sequence>
<dbReference type="GO" id="GO:0006281">
    <property type="term" value="P:DNA repair"/>
    <property type="evidence" value="ECO:0007669"/>
    <property type="project" value="UniProtKB-KW"/>
</dbReference>
<evidence type="ECO:0000256" key="2">
    <source>
        <dbReference type="ARBA" id="ARBA00005582"/>
    </source>
</evidence>
<keyword evidence="5" id="KW-0479">Metal-binding</keyword>
<dbReference type="GO" id="GO:0035539">
    <property type="term" value="F:8-oxo-7,8-dihydrodeoxyguanosine triphosphate pyrophosphatase activity"/>
    <property type="evidence" value="ECO:0007669"/>
    <property type="project" value="UniProtKB-EC"/>
</dbReference>
<keyword evidence="8" id="KW-0460">Magnesium</keyword>
<evidence type="ECO:0000313" key="14">
    <source>
        <dbReference type="Proteomes" id="UP000545493"/>
    </source>
</evidence>
<dbReference type="InterPro" id="IPR047127">
    <property type="entry name" value="MutT-like"/>
</dbReference>
<keyword evidence="14" id="KW-1185">Reference proteome</keyword>
<comment type="caution">
    <text evidence="13">The sequence shown here is derived from an EMBL/GenBank/DDBJ whole genome shotgun (WGS) entry which is preliminary data.</text>
</comment>
<dbReference type="PROSITE" id="PS51462">
    <property type="entry name" value="NUDIX"/>
    <property type="match status" value="1"/>
</dbReference>
<keyword evidence="7 13" id="KW-0378">Hydrolase</keyword>
<comment type="similarity">
    <text evidence="2">Belongs to the Nudix hydrolase family.</text>
</comment>
<dbReference type="InterPro" id="IPR000086">
    <property type="entry name" value="NUDIX_hydrolase_dom"/>
</dbReference>
<keyword evidence="9" id="KW-0234">DNA repair</keyword>
<feature type="domain" description="Nudix hydrolase" evidence="12">
    <location>
        <begin position="2"/>
        <end position="127"/>
    </location>
</feature>
<evidence type="ECO:0000256" key="11">
    <source>
        <dbReference type="ARBA" id="ARBA00038905"/>
    </source>
</evidence>
<dbReference type="Gene3D" id="3.90.79.10">
    <property type="entry name" value="Nucleoside Triphosphate Pyrophosphohydrolase"/>
    <property type="match status" value="1"/>
</dbReference>
<evidence type="ECO:0000256" key="10">
    <source>
        <dbReference type="ARBA" id="ARBA00035861"/>
    </source>
</evidence>
<dbReference type="Pfam" id="PF00293">
    <property type="entry name" value="NUDIX"/>
    <property type="match status" value="1"/>
</dbReference>
<evidence type="ECO:0000313" key="13">
    <source>
        <dbReference type="EMBL" id="NIJ10728.1"/>
    </source>
</evidence>
<evidence type="ECO:0000259" key="12">
    <source>
        <dbReference type="PROSITE" id="PS51462"/>
    </source>
</evidence>
<comment type="cofactor">
    <cofactor evidence="1">
        <name>Mg(2+)</name>
        <dbReference type="ChEBI" id="CHEBI:18420"/>
    </cofactor>
</comment>
<dbReference type="InterPro" id="IPR020476">
    <property type="entry name" value="Nudix_hydrolase"/>
</dbReference>
<dbReference type="GO" id="GO:0044716">
    <property type="term" value="F:8-oxo-GDP phosphatase activity"/>
    <property type="evidence" value="ECO:0007669"/>
    <property type="project" value="TreeGrafter"/>
</dbReference>
<dbReference type="PANTHER" id="PTHR47707">
    <property type="entry name" value="8-OXO-DGTP DIPHOSPHATASE"/>
    <property type="match status" value="1"/>
</dbReference>
<reference evidence="13 14" key="1">
    <citation type="submission" date="2020-03" db="EMBL/GenBank/DDBJ databases">
        <title>Sequencing the genomes of 1000 actinobacteria strains.</title>
        <authorList>
            <person name="Klenk H.-P."/>
        </authorList>
    </citation>
    <scope>NUCLEOTIDE SEQUENCE [LARGE SCALE GENOMIC DNA]</scope>
    <source>
        <strain evidence="13 14">DSM 45685</strain>
    </source>
</reference>
<protein>
    <recommendedName>
        <fullName evidence="11">8-oxo-dGTP diphosphatase</fullName>
        <ecNumber evidence="11">3.6.1.55</ecNumber>
    </recommendedName>
</protein>
<dbReference type="GO" id="GO:0008413">
    <property type="term" value="F:8-oxo-7,8-dihydroguanosine triphosphate pyrophosphatase activity"/>
    <property type="evidence" value="ECO:0007669"/>
    <property type="project" value="TreeGrafter"/>
</dbReference>
<dbReference type="GO" id="GO:0044715">
    <property type="term" value="F:8-oxo-dGDP phosphatase activity"/>
    <property type="evidence" value="ECO:0007669"/>
    <property type="project" value="TreeGrafter"/>
</dbReference>
<evidence type="ECO:0000256" key="9">
    <source>
        <dbReference type="ARBA" id="ARBA00023204"/>
    </source>
</evidence>
<gene>
    <name evidence="13" type="ORF">FHU38_001072</name>
</gene>
<evidence type="ECO:0000256" key="5">
    <source>
        <dbReference type="ARBA" id="ARBA00022723"/>
    </source>
</evidence>
<evidence type="ECO:0000256" key="6">
    <source>
        <dbReference type="ARBA" id="ARBA00022763"/>
    </source>
</evidence>
<dbReference type="EMBL" id="JAAOYM010000001">
    <property type="protein sequence ID" value="NIJ10728.1"/>
    <property type="molecule type" value="Genomic_DNA"/>
</dbReference>
<accession>A0A7X5UMG0</accession>
<keyword evidence="4" id="KW-0235">DNA replication</keyword>
<evidence type="ECO:0000256" key="7">
    <source>
        <dbReference type="ARBA" id="ARBA00022801"/>
    </source>
</evidence>
<evidence type="ECO:0000256" key="3">
    <source>
        <dbReference type="ARBA" id="ARBA00022457"/>
    </source>
</evidence>
<dbReference type="PRINTS" id="PR00502">
    <property type="entry name" value="NUDIXFAMILY"/>
</dbReference>
<comment type="catalytic activity">
    <reaction evidence="10">
        <text>8-oxo-dGTP + H2O = 8-oxo-dGMP + diphosphate + H(+)</text>
        <dbReference type="Rhea" id="RHEA:31575"/>
        <dbReference type="ChEBI" id="CHEBI:15377"/>
        <dbReference type="ChEBI" id="CHEBI:15378"/>
        <dbReference type="ChEBI" id="CHEBI:33019"/>
        <dbReference type="ChEBI" id="CHEBI:63224"/>
        <dbReference type="ChEBI" id="CHEBI:77896"/>
        <dbReference type="EC" id="3.6.1.55"/>
    </reaction>
</comment>
<proteinExistence type="inferred from homology"/>
<evidence type="ECO:0000256" key="4">
    <source>
        <dbReference type="ARBA" id="ARBA00022705"/>
    </source>
</evidence>
<dbReference type="PANTHER" id="PTHR47707:SF1">
    <property type="entry name" value="NUDIX HYDROLASE FAMILY PROTEIN"/>
    <property type="match status" value="1"/>
</dbReference>
<dbReference type="SUPFAM" id="SSF55811">
    <property type="entry name" value="Nudix"/>
    <property type="match status" value="1"/>
</dbReference>
<dbReference type="GO" id="GO:0006260">
    <property type="term" value="P:DNA replication"/>
    <property type="evidence" value="ECO:0007669"/>
    <property type="project" value="UniProtKB-KW"/>
</dbReference>
<dbReference type="InterPro" id="IPR015797">
    <property type="entry name" value="NUDIX_hydrolase-like_dom_sf"/>
</dbReference>
<dbReference type="AlphaFoldDB" id="A0A7X5UMG0"/>
<dbReference type="EC" id="3.6.1.55" evidence="11"/>
<name>A0A7X5UMG0_9PSEU</name>
<organism evidence="13 14">
    <name type="scientific">Saccharomonospora amisosensis</name>
    <dbReference type="NCBI Taxonomy" id="1128677"/>
    <lineage>
        <taxon>Bacteria</taxon>
        <taxon>Bacillati</taxon>
        <taxon>Actinomycetota</taxon>
        <taxon>Actinomycetes</taxon>
        <taxon>Pseudonocardiales</taxon>
        <taxon>Pseudonocardiaceae</taxon>
        <taxon>Saccharomonospora</taxon>
    </lineage>
</organism>
<dbReference type="Proteomes" id="UP000545493">
    <property type="component" value="Unassembled WGS sequence"/>
</dbReference>
<keyword evidence="6" id="KW-0227">DNA damage</keyword>
<dbReference type="GO" id="GO:0046872">
    <property type="term" value="F:metal ion binding"/>
    <property type="evidence" value="ECO:0007669"/>
    <property type="project" value="UniProtKB-KW"/>
</dbReference>
<dbReference type="RefSeq" id="WP_167167052.1">
    <property type="nucleotide sequence ID" value="NZ_JAAOYM010000001.1"/>
</dbReference>
<evidence type="ECO:0000256" key="8">
    <source>
        <dbReference type="ARBA" id="ARBA00022842"/>
    </source>
</evidence>
<evidence type="ECO:0000256" key="1">
    <source>
        <dbReference type="ARBA" id="ARBA00001946"/>
    </source>
</evidence>